<dbReference type="GO" id="GO:0016835">
    <property type="term" value="F:carbon-oxygen lyase activity"/>
    <property type="evidence" value="ECO:0007669"/>
    <property type="project" value="UniProtKB-UniRule"/>
</dbReference>
<comment type="miscellaneous">
    <text evidence="3">A lyase-type mechanism (elimination/hydration) is suggested for the cleavage of the lactyl ether bond of MurNAc 6-phosphate, with the formation of an alpha,beta-unsaturated aldehyde intermediate with (E)-stereochemistry, followed by the syn addition of water to give product.</text>
</comment>
<dbReference type="KEGG" id="aqt:FN924_15060"/>
<dbReference type="SUPFAM" id="SSF53697">
    <property type="entry name" value="SIS domain"/>
    <property type="match status" value="1"/>
</dbReference>
<dbReference type="PROSITE" id="PS01272">
    <property type="entry name" value="GCKR"/>
    <property type="match status" value="1"/>
</dbReference>
<comment type="pathway">
    <text evidence="3">Amino-sugar metabolism; N-acetylmuramate degradation.</text>
</comment>
<dbReference type="CDD" id="cd05007">
    <property type="entry name" value="SIS_Etherase"/>
    <property type="match status" value="1"/>
</dbReference>
<dbReference type="Pfam" id="PF22645">
    <property type="entry name" value="GKRP_SIS_N"/>
    <property type="match status" value="1"/>
</dbReference>
<dbReference type="GO" id="GO:0097173">
    <property type="term" value="P:N-acetylmuramic acid catabolic process"/>
    <property type="evidence" value="ECO:0007669"/>
    <property type="project" value="UniProtKB-UniPathway"/>
</dbReference>
<comment type="subunit">
    <text evidence="3">Homodimer.</text>
</comment>
<dbReference type="GO" id="GO:0046348">
    <property type="term" value="P:amino sugar catabolic process"/>
    <property type="evidence" value="ECO:0007669"/>
    <property type="project" value="InterPro"/>
</dbReference>
<dbReference type="NCBIfam" id="NF009222">
    <property type="entry name" value="PRK12570.1"/>
    <property type="match status" value="1"/>
</dbReference>
<proteinExistence type="inferred from homology"/>
<dbReference type="PANTHER" id="PTHR10088:SF4">
    <property type="entry name" value="GLUCOKINASE REGULATORY PROTEIN"/>
    <property type="match status" value="1"/>
</dbReference>
<dbReference type="InterPro" id="IPR000408">
    <property type="entry name" value="Reg_chr_condens"/>
</dbReference>
<sequence>MTEINFSNVTEMKNEQSENLHAFSTKQIIELMNQEDHTVVDCVQKALPQIERAIDRVVACLKDGGRVFYFGAGTSGRLGVLDASECPPTFGVPSTLINGIIAGGDYALRYAVENAEDDKAAGRKKAMEALTDRDVVIGIASSGRTPYVLGALEYANEINIPTVGISCNKNSALSQVAKYPIEVPVGPEIVTGSTRLKAGTAQKMVLNMISTTSMIKLGKVYQNYMVNLQATNAKLRKRSISIIKEITGVSEETAKQFSQRADGDTRIAILMIMFGIDKKKAEETLMAYNDHFPHAMAALTEENVMQKRTHRS</sequence>
<gene>
    <name evidence="3 5" type="primary">murQ</name>
    <name evidence="5" type="ORF">FN924_15060</name>
</gene>
<dbReference type="AlphaFoldDB" id="A0A516KJ10"/>
<feature type="domain" description="SIS" evidence="4">
    <location>
        <begin position="57"/>
        <end position="219"/>
    </location>
</feature>
<dbReference type="Gene3D" id="1.10.8.1080">
    <property type="match status" value="1"/>
</dbReference>
<dbReference type="FunFam" id="3.40.50.10490:FF:000014">
    <property type="entry name" value="N-acetylmuramic acid 6-phosphate etherase"/>
    <property type="match status" value="1"/>
</dbReference>
<dbReference type="EMBL" id="CP041666">
    <property type="protein sequence ID" value="QDP41384.1"/>
    <property type="molecule type" value="Genomic_DNA"/>
</dbReference>
<keyword evidence="2 3" id="KW-0119">Carbohydrate metabolism</keyword>
<dbReference type="GO" id="GO:0016803">
    <property type="term" value="F:ether hydrolase activity"/>
    <property type="evidence" value="ECO:0007669"/>
    <property type="project" value="TreeGrafter"/>
</dbReference>
<accession>A0A516KJ10</accession>
<dbReference type="InterPro" id="IPR046348">
    <property type="entry name" value="SIS_dom_sf"/>
</dbReference>
<dbReference type="PROSITE" id="PS51464">
    <property type="entry name" value="SIS"/>
    <property type="match status" value="1"/>
</dbReference>
<dbReference type="InterPro" id="IPR005486">
    <property type="entry name" value="Glucokinase_regulatory_CS"/>
</dbReference>
<dbReference type="PANTHER" id="PTHR10088">
    <property type="entry name" value="GLUCOKINASE REGULATORY PROTEIN"/>
    <property type="match status" value="1"/>
</dbReference>
<organism evidence="5 6">
    <name type="scientific">Radiobacillus deserti</name>
    <dbReference type="NCBI Taxonomy" id="2594883"/>
    <lineage>
        <taxon>Bacteria</taxon>
        <taxon>Bacillati</taxon>
        <taxon>Bacillota</taxon>
        <taxon>Bacilli</taxon>
        <taxon>Bacillales</taxon>
        <taxon>Bacillaceae</taxon>
        <taxon>Radiobacillus</taxon>
    </lineage>
</organism>
<protein>
    <recommendedName>
        <fullName evidence="3">N-acetylmuramic acid 6-phosphate etherase</fullName>
        <shortName evidence="3">MurNAc-6-P etherase</shortName>
        <ecNumber evidence="3">4.2.1.126</ecNumber>
    </recommendedName>
    <alternativeName>
        <fullName evidence="3">N-acetylmuramic acid 6-phosphate hydrolase</fullName>
    </alternativeName>
    <alternativeName>
        <fullName evidence="3">N-acetylmuramic acid 6-phosphate lyase</fullName>
    </alternativeName>
</protein>
<dbReference type="UniPathway" id="UPA00342"/>
<comment type="catalytic activity">
    <reaction evidence="3">
        <text>N-acetyl-D-muramate 6-phosphate + H2O = N-acetyl-D-glucosamine 6-phosphate + (R)-lactate</text>
        <dbReference type="Rhea" id="RHEA:26410"/>
        <dbReference type="ChEBI" id="CHEBI:15377"/>
        <dbReference type="ChEBI" id="CHEBI:16004"/>
        <dbReference type="ChEBI" id="CHEBI:57513"/>
        <dbReference type="ChEBI" id="CHEBI:58722"/>
        <dbReference type="EC" id="4.2.1.126"/>
    </reaction>
</comment>
<dbReference type="OrthoDB" id="9813395at2"/>
<evidence type="ECO:0000256" key="1">
    <source>
        <dbReference type="ARBA" id="ARBA00023239"/>
    </source>
</evidence>
<feature type="active site" description="Proton donor" evidence="3">
    <location>
        <position position="85"/>
    </location>
</feature>
<evidence type="ECO:0000259" key="4">
    <source>
        <dbReference type="PROSITE" id="PS51464"/>
    </source>
</evidence>
<evidence type="ECO:0000313" key="5">
    <source>
        <dbReference type="EMBL" id="QDP41384.1"/>
    </source>
</evidence>
<evidence type="ECO:0000256" key="2">
    <source>
        <dbReference type="ARBA" id="ARBA00023277"/>
    </source>
</evidence>
<dbReference type="InterPro" id="IPR001347">
    <property type="entry name" value="SIS_dom"/>
</dbReference>
<keyword evidence="6" id="KW-1185">Reference proteome</keyword>
<comment type="function">
    <text evidence="3">Specifically catalyzes the cleavage of the D-lactyl ether substituent of MurNAc 6-phosphate, producing GlcNAc 6-phosphate and D-lactate.</text>
</comment>
<dbReference type="PROSITE" id="PS50012">
    <property type="entry name" value="RCC1_3"/>
    <property type="match status" value="1"/>
</dbReference>
<dbReference type="Pfam" id="PF20741">
    <property type="entry name" value="GKRP-like_C"/>
    <property type="match status" value="1"/>
</dbReference>
<dbReference type="InterPro" id="IPR005488">
    <property type="entry name" value="Etherase_MurQ"/>
</dbReference>
<dbReference type="Proteomes" id="UP000315215">
    <property type="component" value="Chromosome"/>
</dbReference>
<evidence type="ECO:0000313" key="6">
    <source>
        <dbReference type="Proteomes" id="UP000315215"/>
    </source>
</evidence>
<feature type="active site" evidence="3">
    <location>
        <position position="116"/>
    </location>
</feature>
<dbReference type="HAMAP" id="MF_00068">
    <property type="entry name" value="MurQ"/>
    <property type="match status" value="1"/>
</dbReference>
<dbReference type="RefSeq" id="WP_143895875.1">
    <property type="nucleotide sequence ID" value="NZ_CP041666.1"/>
</dbReference>
<evidence type="ECO:0000256" key="3">
    <source>
        <dbReference type="HAMAP-Rule" id="MF_00068"/>
    </source>
</evidence>
<dbReference type="GO" id="GO:0097367">
    <property type="term" value="F:carbohydrate derivative binding"/>
    <property type="evidence" value="ECO:0007669"/>
    <property type="project" value="InterPro"/>
</dbReference>
<comment type="similarity">
    <text evidence="3">Belongs to the GCKR-like family. MurNAc-6-P etherase subfamily.</text>
</comment>
<dbReference type="GO" id="GO:0009254">
    <property type="term" value="P:peptidoglycan turnover"/>
    <property type="evidence" value="ECO:0007669"/>
    <property type="project" value="TreeGrafter"/>
</dbReference>
<dbReference type="NCBIfam" id="NF003915">
    <property type="entry name" value="PRK05441.1"/>
    <property type="match status" value="1"/>
</dbReference>
<dbReference type="Gene3D" id="3.40.50.10490">
    <property type="entry name" value="Glucose-6-phosphate isomerase like protein, domain 1"/>
    <property type="match status" value="1"/>
</dbReference>
<name>A0A516KJ10_9BACI</name>
<dbReference type="EC" id="4.2.1.126" evidence="3"/>
<keyword evidence="1 3" id="KW-0456">Lyase</keyword>
<dbReference type="NCBIfam" id="TIGR00274">
    <property type="entry name" value="N-acetylmuramic acid 6-phosphate etherase"/>
    <property type="match status" value="1"/>
</dbReference>
<reference evidence="5 6" key="1">
    <citation type="submission" date="2019-07" db="EMBL/GenBank/DDBJ databases">
        <authorList>
            <person name="Li J."/>
        </authorList>
    </citation>
    <scope>NUCLEOTIDE SEQUENCE [LARGE SCALE GENOMIC DNA]</scope>
    <source>
        <strain evidence="5 6">TKL69</strain>
    </source>
</reference>
<dbReference type="InterPro" id="IPR040190">
    <property type="entry name" value="MURQ/GCKR"/>
</dbReference>